<keyword evidence="9 12" id="KW-0406">Ion transport</keyword>
<name>A0AAW0XNV7_CHEQU</name>
<keyword evidence="7" id="KW-0965">Cell junction</keyword>
<dbReference type="EMBL" id="JARKIK010000032">
    <property type="protein sequence ID" value="KAK8740961.1"/>
    <property type="molecule type" value="Genomic_DNA"/>
</dbReference>
<evidence type="ECO:0000256" key="7">
    <source>
        <dbReference type="ARBA" id="ARBA00022949"/>
    </source>
</evidence>
<organism evidence="13 14">
    <name type="scientific">Cherax quadricarinatus</name>
    <name type="common">Australian red claw crayfish</name>
    <dbReference type="NCBI Taxonomy" id="27406"/>
    <lineage>
        <taxon>Eukaryota</taxon>
        <taxon>Metazoa</taxon>
        <taxon>Ecdysozoa</taxon>
        <taxon>Arthropoda</taxon>
        <taxon>Crustacea</taxon>
        <taxon>Multicrustacea</taxon>
        <taxon>Malacostraca</taxon>
        <taxon>Eumalacostraca</taxon>
        <taxon>Eucarida</taxon>
        <taxon>Decapoda</taxon>
        <taxon>Pleocyemata</taxon>
        <taxon>Astacidea</taxon>
        <taxon>Parastacoidea</taxon>
        <taxon>Parastacidae</taxon>
        <taxon>Cherax</taxon>
    </lineage>
</organism>
<evidence type="ECO:0000256" key="4">
    <source>
        <dbReference type="ARBA" id="ARBA00022475"/>
    </source>
</evidence>
<reference evidence="13 14" key="1">
    <citation type="journal article" date="2024" name="BMC Genomics">
        <title>Genome assembly of redclaw crayfish (Cherax quadricarinatus) provides insights into its immune adaptation and hypoxia tolerance.</title>
        <authorList>
            <person name="Liu Z."/>
            <person name="Zheng J."/>
            <person name="Li H."/>
            <person name="Fang K."/>
            <person name="Wang S."/>
            <person name="He J."/>
            <person name="Zhou D."/>
            <person name="Weng S."/>
            <person name="Chi M."/>
            <person name="Gu Z."/>
            <person name="He J."/>
            <person name="Li F."/>
            <person name="Wang M."/>
        </authorList>
    </citation>
    <scope>NUCLEOTIDE SEQUENCE [LARGE SCALE GENOMIC DNA]</scope>
    <source>
        <strain evidence="13">ZL_2023a</strain>
    </source>
</reference>
<dbReference type="Pfam" id="PF00876">
    <property type="entry name" value="Innexin"/>
    <property type="match status" value="1"/>
</dbReference>
<evidence type="ECO:0000256" key="11">
    <source>
        <dbReference type="ARBA" id="ARBA00023303"/>
    </source>
</evidence>
<feature type="non-terminal residue" evidence="13">
    <location>
        <position position="1"/>
    </location>
</feature>
<dbReference type="PROSITE" id="PS51013">
    <property type="entry name" value="PANNEXIN"/>
    <property type="match status" value="1"/>
</dbReference>
<dbReference type="GO" id="GO:0005243">
    <property type="term" value="F:gap junction channel activity"/>
    <property type="evidence" value="ECO:0007669"/>
    <property type="project" value="TreeGrafter"/>
</dbReference>
<comment type="caution">
    <text evidence="12">Lacks conserved residue(s) required for the propagation of feature annotation.</text>
</comment>
<dbReference type="PANTHER" id="PTHR11893">
    <property type="entry name" value="INNEXIN"/>
    <property type="match status" value="1"/>
</dbReference>
<dbReference type="GO" id="GO:0034220">
    <property type="term" value="P:monoatomic ion transmembrane transport"/>
    <property type="evidence" value="ECO:0007669"/>
    <property type="project" value="UniProtKB-KW"/>
</dbReference>
<evidence type="ECO:0000256" key="12">
    <source>
        <dbReference type="RuleBase" id="RU010713"/>
    </source>
</evidence>
<proteinExistence type="inferred from homology"/>
<keyword evidence="4" id="KW-1003">Cell membrane</keyword>
<comment type="similarity">
    <text evidence="12">Belongs to the pannexin family.</text>
</comment>
<keyword evidence="14" id="KW-1185">Reference proteome</keyword>
<evidence type="ECO:0000256" key="2">
    <source>
        <dbReference type="ARBA" id="ARBA00004651"/>
    </source>
</evidence>
<keyword evidence="11 12" id="KW-0407">Ion channel</keyword>
<comment type="function">
    <text evidence="12">Structural component of the gap junctions.</text>
</comment>
<dbReference type="AlphaFoldDB" id="A0AAW0XNV7"/>
<gene>
    <name evidence="12" type="primary">inx</name>
    <name evidence="13" type="ORF">OTU49_002795</name>
</gene>
<accession>A0AAW0XNV7</accession>
<dbReference type="GO" id="GO:0005921">
    <property type="term" value="C:gap junction"/>
    <property type="evidence" value="ECO:0007669"/>
    <property type="project" value="UniProtKB-SubCell"/>
</dbReference>
<evidence type="ECO:0000256" key="1">
    <source>
        <dbReference type="ARBA" id="ARBA00004610"/>
    </source>
</evidence>
<dbReference type="GO" id="GO:0007602">
    <property type="term" value="P:phototransduction"/>
    <property type="evidence" value="ECO:0007669"/>
    <property type="project" value="TreeGrafter"/>
</dbReference>
<evidence type="ECO:0000256" key="3">
    <source>
        <dbReference type="ARBA" id="ARBA00022448"/>
    </source>
</evidence>
<evidence type="ECO:0000256" key="9">
    <source>
        <dbReference type="ARBA" id="ARBA00023065"/>
    </source>
</evidence>
<feature type="transmembrane region" description="Helical" evidence="12">
    <location>
        <begin position="41"/>
        <end position="62"/>
    </location>
</feature>
<keyword evidence="8 12" id="KW-1133">Transmembrane helix</keyword>
<dbReference type="PANTHER" id="PTHR11893:SF41">
    <property type="entry name" value="INNEXIN INX2"/>
    <property type="match status" value="1"/>
</dbReference>
<comment type="subcellular location">
    <subcellularLocation>
        <location evidence="1">Cell junction</location>
        <location evidence="1">Gap junction</location>
    </subcellularLocation>
    <subcellularLocation>
        <location evidence="2 12">Cell membrane</location>
        <topology evidence="2 12">Multi-pass membrane protein</topology>
    </subcellularLocation>
</comment>
<keyword evidence="6" id="KW-0303">Gap junction</keyword>
<evidence type="ECO:0000256" key="5">
    <source>
        <dbReference type="ARBA" id="ARBA00022692"/>
    </source>
</evidence>
<comment type="caution">
    <text evidence="13">The sequence shown here is derived from an EMBL/GenBank/DDBJ whole genome shotgun (WGS) entry which is preliminary data.</text>
</comment>
<evidence type="ECO:0000313" key="14">
    <source>
        <dbReference type="Proteomes" id="UP001445076"/>
    </source>
</evidence>
<dbReference type="Proteomes" id="UP001445076">
    <property type="component" value="Unassembled WGS sequence"/>
</dbReference>
<keyword evidence="3 12" id="KW-0813">Transport</keyword>
<feature type="transmembrane region" description="Helical" evidence="12">
    <location>
        <begin position="132"/>
        <end position="153"/>
    </location>
</feature>
<keyword evidence="5 12" id="KW-0812">Transmembrane</keyword>
<dbReference type="PRINTS" id="PR01262">
    <property type="entry name" value="INNEXIN"/>
</dbReference>
<dbReference type="GO" id="GO:0005886">
    <property type="term" value="C:plasma membrane"/>
    <property type="evidence" value="ECO:0007669"/>
    <property type="project" value="UniProtKB-SubCell"/>
</dbReference>
<evidence type="ECO:0000256" key="10">
    <source>
        <dbReference type="ARBA" id="ARBA00023136"/>
    </source>
</evidence>
<evidence type="ECO:0000313" key="13">
    <source>
        <dbReference type="EMBL" id="KAK8740961.1"/>
    </source>
</evidence>
<evidence type="ECO:0000256" key="8">
    <source>
        <dbReference type="ARBA" id="ARBA00022989"/>
    </source>
</evidence>
<protein>
    <recommendedName>
        <fullName evidence="12">Innexin</fullName>
    </recommendedName>
</protein>
<dbReference type="InterPro" id="IPR000990">
    <property type="entry name" value="Innexin"/>
</dbReference>
<sequence length="222" mass="25654">GKVKMLVAQLDTPIVDSEAKKARKDLLVNYFTLNLHSQNMYAFKFFICEALNFVNIIGQMYLTNRFLGYEFSTYGTRVINFSKQELGTRHDPMDEVFPKVAKCTFYKYGATASHEKFDGLCVLPLNVVSEKIFIFLWFWFIIVAVCSALGVVYRLTTFVPMVRNVILRVQARLSDRSTVECVTHNCQIGDWFLLYQLGKNMDPLIYKEFIFELANSLQKNAT</sequence>
<evidence type="ECO:0000256" key="6">
    <source>
        <dbReference type="ARBA" id="ARBA00022868"/>
    </source>
</evidence>
<keyword evidence="10 12" id="KW-0472">Membrane</keyword>